<keyword evidence="4 7" id="KW-1133">Transmembrane helix</keyword>
<evidence type="ECO:0000313" key="9">
    <source>
        <dbReference type="EMBL" id="MEK8029079.1"/>
    </source>
</evidence>
<organism evidence="9 10">
    <name type="scientific">Pseudaquabacterium rugosum</name>
    <dbReference type="NCBI Taxonomy" id="2984194"/>
    <lineage>
        <taxon>Bacteria</taxon>
        <taxon>Pseudomonadati</taxon>
        <taxon>Pseudomonadota</taxon>
        <taxon>Betaproteobacteria</taxon>
        <taxon>Burkholderiales</taxon>
        <taxon>Sphaerotilaceae</taxon>
        <taxon>Pseudaquabacterium</taxon>
    </lineage>
</organism>
<feature type="compositionally biased region" description="Low complexity" evidence="6">
    <location>
        <begin position="7"/>
        <end position="53"/>
    </location>
</feature>
<feature type="domain" description="ABC3 transporter permease C-terminal" evidence="8">
    <location>
        <begin position="801"/>
        <end position="914"/>
    </location>
</feature>
<dbReference type="InterPro" id="IPR038766">
    <property type="entry name" value="Membrane_comp_ABC_pdt"/>
</dbReference>
<protein>
    <submittedName>
        <fullName evidence="9">FtsX-like permease family protein</fullName>
    </submittedName>
</protein>
<evidence type="ECO:0000256" key="2">
    <source>
        <dbReference type="ARBA" id="ARBA00022475"/>
    </source>
</evidence>
<feature type="transmembrane region" description="Helical" evidence="7">
    <location>
        <begin position="497"/>
        <end position="520"/>
    </location>
</feature>
<feature type="transmembrane region" description="Helical" evidence="7">
    <location>
        <begin position="885"/>
        <end position="907"/>
    </location>
</feature>
<keyword evidence="3 7" id="KW-0812">Transmembrane</keyword>
<feature type="transmembrane region" description="Helical" evidence="7">
    <location>
        <begin position="91"/>
        <end position="111"/>
    </location>
</feature>
<proteinExistence type="predicted"/>
<dbReference type="RefSeq" id="WP_341376867.1">
    <property type="nucleotide sequence ID" value="NZ_JBBUTF010000039.1"/>
</dbReference>
<feature type="transmembrane region" description="Helical" evidence="7">
    <location>
        <begin position="850"/>
        <end position="873"/>
    </location>
</feature>
<dbReference type="PANTHER" id="PTHR30287:SF1">
    <property type="entry name" value="INNER MEMBRANE PROTEIN"/>
    <property type="match status" value="1"/>
</dbReference>
<evidence type="ECO:0000256" key="3">
    <source>
        <dbReference type="ARBA" id="ARBA00022692"/>
    </source>
</evidence>
<name>A0ABU9BGK3_9BURK</name>
<evidence type="ECO:0000259" key="8">
    <source>
        <dbReference type="Pfam" id="PF02687"/>
    </source>
</evidence>
<evidence type="ECO:0000256" key="5">
    <source>
        <dbReference type="ARBA" id="ARBA00023136"/>
    </source>
</evidence>
<evidence type="ECO:0000256" key="1">
    <source>
        <dbReference type="ARBA" id="ARBA00004651"/>
    </source>
</evidence>
<accession>A0ABU9BGK3</accession>
<evidence type="ECO:0000313" key="10">
    <source>
        <dbReference type="Proteomes" id="UP001368500"/>
    </source>
</evidence>
<comment type="caution">
    <text evidence="9">The sequence shown here is derived from an EMBL/GenBank/DDBJ whole genome shotgun (WGS) entry which is preliminary data.</text>
</comment>
<dbReference type="Pfam" id="PF02687">
    <property type="entry name" value="FtsX"/>
    <property type="match status" value="2"/>
</dbReference>
<keyword evidence="10" id="KW-1185">Reference proteome</keyword>
<evidence type="ECO:0000256" key="6">
    <source>
        <dbReference type="SAM" id="MobiDB-lite"/>
    </source>
</evidence>
<feature type="transmembrane region" description="Helical" evidence="7">
    <location>
        <begin position="556"/>
        <end position="578"/>
    </location>
</feature>
<feature type="transmembrane region" description="Helical" evidence="7">
    <location>
        <begin position="798"/>
        <end position="818"/>
    </location>
</feature>
<dbReference type="EMBL" id="JBBUTF010000039">
    <property type="protein sequence ID" value="MEK8029079.1"/>
    <property type="molecule type" value="Genomic_DNA"/>
</dbReference>
<dbReference type="PANTHER" id="PTHR30287">
    <property type="entry name" value="MEMBRANE COMPONENT OF PREDICTED ABC SUPERFAMILY METABOLITE UPTAKE TRANSPORTER"/>
    <property type="match status" value="1"/>
</dbReference>
<comment type="subcellular location">
    <subcellularLocation>
        <location evidence="1">Cell membrane</location>
        <topology evidence="1">Multi-pass membrane protein</topology>
    </subcellularLocation>
</comment>
<dbReference type="InterPro" id="IPR003838">
    <property type="entry name" value="ABC3_permease_C"/>
</dbReference>
<reference evidence="9 10" key="1">
    <citation type="submission" date="2024-04" db="EMBL/GenBank/DDBJ databases">
        <title>Novel species of the genus Ideonella isolated from streams.</title>
        <authorList>
            <person name="Lu H."/>
        </authorList>
    </citation>
    <scope>NUCLEOTIDE SEQUENCE [LARGE SCALE GENOMIC DNA]</scope>
    <source>
        <strain evidence="9 10">BYS139W</strain>
    </source>
</reference>
<dbReference type="Proteomes" id="UP001368500">
    <property type="component" value="Unassembled WGS sequence"/>
</dbReference>
<keyword evidence="2" id="KW-1003">Cell membrane</keyword>
<feature type="transmembrane region" description="Helical" evidence="7">
    <location>
        <begin position="472"/>
        <end position="491"/>
    </location>
</feature>
<feature type="transmembrane region" description="Helical" evidence="7">
    <location>
        <begin position="386"/>
        <end position="411"/>
    </location>
</feature>
<keyword evidence="5 7" id="KW-0472">Membrane</keyword>
<evidence type="ECO:0000256" key="4">
    <source>
        <dbReference type="ARBA" id="ARBA00022989"/>
    </source>
</evidence>
<sequence length="924" mass="96481">MHPPSSNPGAAASAATSSSSAGTSPAASSGPSTATPGPAGPPDAGAAPVRPADPAAPPAPPAPRIRPLPVSVPRLALRQAWRDLRAGELRLLVLALVLAVAALSAVGFFAARLEAGLQRDAAALIGGDLVLASDQALPADWQQRAESAGLRTARNAVFPTMARAPDARGGGVKLVSLKAVSAAWPLRGEVRLRPAPGQAVRGVRSGPAPGSVWVDVGLFDALRLQPGDTLALGERSFTIAGLLVQEPDRGTGFLSFAPRVLMHEDDLAATGLVQPGSRIAWRLALATPAGAADPALRAYRDWAQARLDAGQVRGLRIDTLDNGRPEMRQTLDRAQRFLSLVALLAALLAAVAVAIAARDHAQRRLDEAALLRVLGAPQRAIAGAQALAFGVLGLLASALGVALGWAVHFVFVQLLAGVLNTTLPPPGWRPALFGLGVGMTLLLGFGLPPVLRLARVPALRVLRRDLGQTSPLSAGVLVAGALAFGALMMAAAGDLTLGLVAVGGSAAALGAFALAAWGAVAALRRAVPRLAAAQAAGRAVPRWLLLATRQVAARPALVVLQVSSLSLGLLALVLLVLLRTDLIASWRQATPPDAPDRFVINLQPDQAEPFRARLKDAGIGRHDWFPMIRGRLLAINGQTLEASRRYAADPRAQRLAEREFNLSHTDTLPEHNRVVGGRWQAGEADGLSVEEGLAQTLGLKLGDTLRFDIAGQTVEGRVSSLRKVDWGSMRVNFFVLFPRAQMPDLPLTYISAFRVGGDAAHQAAFDRALAGDFPNLTLIDLATSLAEIQRVLDQVIRAVEFIFVFTLAAGLLVLVATINASREHRAREYAVMRAVGASSALLARMQRAELLGVGALAGLLATLAALAIGAALARQVFEFTWAPAPWVPLAGLLAGALLAWAAGWASLRGVLRRPVMATLRDAAA</sequence>
<feature type="domain" description="ABC3 transporter permease C-terminal" evidence="8">
    <location>
        <begin position="340"/>
        <end position="456"/>
    </location>
</feature>
<feature type="transmembrane region" description="Helical" evidence="7">
    <location>
        <begin position="337"/>
        <end position="357"/>
    </location>
</feature>
<gene>
    <name evidence="9" type="ORF">AACH11_24245</name>
</gene>
<feature type="compositionally biased region" description="Pro residues" evidence="6">
    <location>
        <begin position="54"/>
        <end position="66"/>
    </location>
</feature>
<feature type="region of interest" description="Disordered" evidence="6">
    <location>
        <begin position="1"/>
        <end position="67"/>
    </location>
</feature>
<evidence type="ECO:0000256" key="7">
    <source>
        <dbReference type="SAM" id="Phobius"/>
    </source>
</evidence>
<feature type="transmembrane region" description="Helical" evidence="7">
    <location>
        <begin position="431"/>
        <end position="451"/>
    </location>
</feature>